<comment type="caution">
    <text evidence="2">The sequence shown here is derived from an EMBL/GenBank/DDBJ whole genome shotgun (WGS) entry which is preliminary data.</text>
</comment>
<evidence type="ECO:0000313" key="2">
    <source>
        <dbReference type="EMBL" id="OGN32927.1"/>
    </source>
</evidence>
<evidence type="ECO:0000313" key="3">
    <source>
        <dbReference type="Proteomes" id="UP000178155"/>
    </source>
</evidence>
<accession>A0A1F8H5P8</accession>
<dbReference type="Proteomes" id="UP000178155">
    <property type="component" value="Unassembled WGS sequence"/>
</dbReference>
<dbReference type="SUPFAM" id="SSF55154">
    <property type="entry name" value="CYTH-like phosphatases"/>
    <property type="match status" value="1"/>
</dbReference>
<feature type="domain" description="CYTH" evidence="1">
    <location>
        <begin position="1"/>
        <end position="162"/>
    </location>
</feature>
<dbReference type="PANTHER" id="PTHR21028">
    <property type="entry name" value="SI:CH211-156B7.4"/>
    <property type="match status" value="1"/>
</dbReference>
<evidence type="ECO:0000259" key="1">
    <source>
        <dbReference type="Pfam" id="PF01928"/>
    </source>
</evidence>
<dbReference type="InterPro" id="IPR023577">
    <property type="entry name" value="CYTH_domain"/>
</dbReference>
<reference evidence="2 3" key="1">
    <citation type="journal article" date="2016" name="Nat. Commun.">
        <title>Thousands of microbial genomes shed light on interconnected biogeochemical processes in an aquifer system.</title>
        <authorList>
            <person name="Anantharaman K."/>
            <person name="Brown C.T."/>
            <person name="Hug L.A."/>
            <person name="Sharon I."/>
            <person name="Castelle C.J."/>
            <person name="Probst A.J."/>
            <person name="Thomas B.C."/>
            <person name="Singh A."/>
            <person name="Wilkins M.J."/>
            <person name="Karaoz U."/>
            <person name="Brodie E.L."/>
            <person name="Williams K.H."/>
            <person name="Hubbard S.S."/>
            <person name="Banfield J.F."/>
        </authorList>
    </citation>
    <scope>NUCLEOTIDE SEQUENCE [LARGE SCALE GENOMIC DNA]</scope>
</reference>
<gene>
    <name evidence="2" type="ORF">A3I39_02345</name>
</gene>
<dbReference type="Gene3D" id="2.40.320.10">
    <property type="entry name" value="Hypothetical Protein Pfu-838710-001"/>
    <property type="match status" value="1"/>
</dbReference>
<dbReference type="InterPro" id="IPR033469">
    <property type="entry name" value="CYTH-like_dom_sf"/>
</dbReference>
<sequence length="167" mass="19723">MLNIETKVKLNNWDATRSQVAMFASFSGNLKQKDSYFMLGNKRLKTREGPNRLGLIYYVRPDALKAKNSHYFLWHLNKVLFLITKSVLSIFLGIKKVVEKERYLYLYKNTRIHIDKVKNLGNFLELETVVKQDGEYSDFRKEHDEVFARLHLETMEKVPVSYSDLKL</sequence>
<dbReference type="AlphaFoldDB" id="A0A1F8H5P8"/>
<dbReference type="CDD" id="cd07890">
    <property type="entry name" value="CYTH-like_AC_IV-like"/>
    <property type="match status" value="1"/>
</dbReference>
<proteinExistence type="predicted"/>
<dbReference type="EMBL" id="MGKW01000044">
    <property type="protein sequence ID" value="OGN32927.1"/>
    <property type="molecule type" value="Genomic_DNA"/>
</dbReference>
<protein>
    <recommendedName>
        <fullName evidence="1">CYTH domain-containing protein</fullName>
    </recommendedName>
</protein>
<name>A0A1F8H5P8_9BACT</name>
<dbReference type="Pfam" id="PF01928">
    <property type="entry name" value="CYTH"/>
    <property type="match status" value="1"/>
</dbReference>
<dbReference type="PANTHER" id="PTHR21028:SF2">
    <property type="entry name" value="CYTH DOMAIN-CONTAINING PROTEIN"/>
    <property type="match status" value="1"/>
</dbReference>
<organism evidence="2 3">
    <name type="scientific">Candidatus Yanofskybacteria bacterium RIFCSPLOWO2_02_FULL_47_9b</name>
    <dbReference type="NCBI Taxonomy" id="1802708"/>
    <lineage>
        <taxon>Bacteria</taxon>
        <taxon>Candidatus Yanofskyibacteriota</taxon>
    </lineage>
</organism>
<dbReference type="InterPro" id="IPR008173">
    <property type="entry name" value="Adenylyl_cyclase_CyaB"/>
</dbReference>